<dbReference type="PANTHER" id="PTHR37422:SF23">
    <property type="entry name" value="TEICHURONIC ACID BIOSYNTHESIS PROTEIN TUAE"/>
    <property type="match status" value="1"/>
</dbReference>
<feature type="transmembrane region" description="Helical" evidence="5">
    <location>
        <begin position="128"/>
        <end position="148"/>
    </location>
</feature>
<dbReference type="PANTHER" id="PTHR37422">
    <property type="entry name" value="TEICHURONIC ACID BIOSYNTHESIS PROTEIN TUAE"/>
    <property type="match status" value="1"/>
</dbReference>
<feature type="transmembrane region" description="Helical" evidence="5">
    <location>
        <begin position="484"/>
        <end position="501"/>
    </location>
</feature>
<evidence type="ECO:0000256" key="1">
    <source>
        <dbReference type="ARBA" id="ARBA00004141"/>
    </source>
</evidence>
<evidence type="ECO:0000256" key="5">
    <source>
        <dbReference type="SAM" id="Phobius"/>
    </source>
</evidence>
<dbReference type="AlphaFoldDB" id="A0A7X8YGQ4"/>
<organism evidence="7 8">
    <name type="scientific">Vibrio agarilyticus</name>
    <dbReference type="NCBI Taxonomy" id="2726741"/>
    <lineage>
        <taxon>Bacteria</taxon>
        <taxon>Pseudomonadati</taxon>
        <taxon>Pseudomonadota</taxon>
        <taxon>Gammaproteobacteria</taxon>
        <taxon>Vibrionales</taxon>
        <taxon>Vibrionaceae</taxon>
        <taxon>Vibrio</taxon>
    </lineage>
</organism>
<accession>A0A7X8YGQ4</accession>
<feature type="transmembrane region" description="Helical" evidence="5">
    <location>
        <begin position="213"/>
        <end position="231"/>
    </location>
</feature>
<proteinExistence type="predicted"/>
<name>A0A7X8YGQ4_9VIBR</name>
<evidence type="ECO:0000313" key="7">
    <source>
        <dbReference type="EMBL" id="NLS12909.1"/>
    </source>
</evidence>
<protein>
    <submittedName>
        <fullName evidence="7">Oligosaccharide repeat unit polymerase</fullName>
    </submittedName>
</protein>
<feature type="transmembrane region" description="Helical" evidence="5">
    <location>
        <begin position="456"/>
        <end position="478"/>
    </location>
</feature>
<evidence type="ECO:0000256" key="3">
    <source>
        <dbReference type="ARBA" id="ARBA00022989"/>
    </source>
</evidence>
<evidence type="ECO:0000256" key="2">
    <source>
        <dbReference type="ARBA" id="ARBA00022692"/>
    </source>
</evidence>
<dbReference type="EMBL" id="JABAIK010000007">
    <property type="protein sequence ID" value="NLS12909.1"/>
    <property type="molecule type" value="Genomic_DNA"/>
</dbReference>
<keyword evidence="4 5" id="KW-0472">Membrane</keyword>
<evidence type="ECO:0000313" key="8">
    <source>
        <dbReference type="Proteomes" id="UP000535589"/>
    </source>
</evidence>
<evidence type="ECO:0000256" key="4">
    <source>
        <dbReference type="ARBA" id="ARBA00023136"/>
    </source>
</evidence>
<feature type="transmembrane region" description="Helical" evidence="5">
    <location>
        <begin position="261"/>
        <end position="281"/>
    </location>
</feature>
<dbReference type="GO" id="GO:0016020">
    <property type="term" value="C:membrane"/>
    <property type="evidence" value="ECO:0007669"/>
    <property type="project" value="UniProtKB-SubCell"/>
</dbReference>
<feature type="transmembrane region" description="Helical" evidence="5">
    <location>
        <begin position="327"/>
        <end position="347"/>
    </location>
</feature>
<keyword evidence="8" id="KW-1185">Reference proteome</keyword>
<feature type="transmembrane region" description="Helical" evidence="5">
    <location>
        <begin position="160"/>
        <end position="178"/>
    </location>
</feature>
<dbReference type="Proteomes" id="UP000535589">
    <property type="component" value="Unassembled WGS sequence"/>
</dbReference>
<keyword evidence="2 5" id="KW-0812">Transmembrane</keyword>
<reference evidence="7 8" key="1">
    <citation type="submission" date="2020-04" db="EMBL/GenBank/DDBJ databases">
        <title>Vibrio sp. SM6, a novel species isolated from seawater.</title>
        <authorList>
            <person name="Wang X."/>
        </authorList>
    </citation>
    <scope>NUCLEOTIDE SEQUENCE [LARGE SCALE GENOMIC DNA]</scope>
    <source>
        <strain evidence="7 8">SM6</strain>
    </source>
</reference>
<feature type="domain" description="O-antigen ligase-related" evidence="6">
    <location>
        <begin position="291"/>
        <end position="429"/>
    </location>
</feature>
<feature type="transmembrane region" description="Helical" evidence="5">
    <location>
        <begin position="413"/>
        <end position="436"/>
    </location>
</feature>
<feature type="transmembrane region" description="Helical" evidence="5">
    <location>
        <begin position="190"/>
        <end position="206"/>
    </location>
</feature>
<gene>
    <name evidence="7" type="ORF">HGP28_08405</name>
</gene>
<dbReference type="InterPro" id="IPR007016">
    <property type="entry name" value="O-antigen_ligase-rel_domated"/>
</dbReference>
<evidence type="ECO:0000259" key="6">
    <source>
        <dbReference type="Pfam" id="PF04932"/>
    </source>
</evidence>
<sequence>MPFNPNSIEVLTPVSSSGKGITCSCPILCFTQLRAYKLECYFKLERVKPASPTLLHQAKSRYVLCTLVFLALISALWLVVPHPIIPIVIGLLPIAILITLGYPVLLGLLFIAFSFFRLHEAFPALYNFKIPLLLSLGTLATLAWHIAISGKLKMYTSKELNYFYAFFALTLLGVPLASNVGEASAYFTNIYVKIGIMTPALAWLLTDAYHYRNTLIMITLSGLAVASVAIFNKVNGIGLVEGTRVTIARDLGSAIGDPNDLALVLLFPFSFTVSIVLTPGLSKWTRFIGLLAAIAIFFAIISTQSRGGLLGIVSGLAIFAWRRVKSKALLIIGGGIAMMILFVLAGISGRKSGGAAEDGIDESAMGRIYAWQAAFFMAVDNPFSGVGLNNFYFNYFFYSPHWDGLNHAVHSTWLGVLAETGFVGLIAFLLMTATVFFSARRTVNIVMQNPSHYPPVVLTISEGLYSGMVAFCVSATFLTQGFTWPLYILLALTASVSRYVARGP</sequence>
<dbReference type="Pfam" id="PF04932">
    <property type="entry name" value="Wzy_C"/>
    <property type="match status" value="1"/>
</dbReference>
<dbReference type="InterPro" id="IPR051533">
    <property type="entry name" value="WaaL-like"/>
</dbReference>
<feature type="transmembrane region" description="Helical" evidence="5">
    <location>
        <begin position="61"/>
        <end position="80"/>
    </location>
</feature>
<comment type="caution">
    <text evidence="7">The sequence shown here is derived from an EMBL/GenBank/DDBJ whole genome shotgun (WGS) entry which is preliminary data.</text>
</comment>
<keyword evidence="3 5" id="KW-1133">Transmembrane helix</keyword>
<comment type="subcellular location">
    <subcellularLocation>
        <location evidence="1">Membrane</location>
        <topology evidence="1">Multi-pass membrane protein</topology>
    </subcellularLocation>
</comment>
<feature type="transmembrane region" description="Helical" evidence="5">
    <location>
        <begin position="87"/>
        <end position="116"/>
    </location>
</feature>
<feature type="transmembrane region" description="Helical" evidence="5">
    <location>
        <begin position="288"/>
        <end position="321"/>
    </location>
</feature>